<reference evidence="1" key="1">
    <citation type="journal article" date="2018" name="Genome Biol. Evol.">
        <title>Genomics and development of Lentinus tigrinus, a white-rot wood-decaying mushroom with dimorphic fruiting bodies.</title>
        <authorList>
            <person name="Wu B."/>
            <person name="Xu Z."/>
            <person name="Knudson A."/>
            <person name="Carlson A."/>
            <person name="Chen N."/>
            <person name="Kovaka S."/>
            <person name="LaButti K."/>
            <person name="Lipzen A."/>
            <person name="Pennachio C."/>
            <person name="Riley R."/>
            <person name="Schakwitz W."/>
            <person name="Umezawa K."/>
            <person name="Ohm R.A."/>
            <person name="Grigoriev I.V."/>
            <person name="Nagy L.G."/>
            <person name="Gibbons J."/>
            <person name="Hibbett D."/>
        </authorList>
    </citation>
    <scope>NUCLEOTIDE SEQUENCE [LARGE SCALE GENOMIC DNA]</scope>
    <source>
        <strain evidence="1">ALCF2SS1-6</strain>
    </source>
</reference>
<organism evidence="1 2">
    <name type="scientific">Lentinus tigrinus ALCF2SS1-6</name>
    <dbReference type="NCBI Taxonomy" id="1328759"/>
    <lineage>
        <taxon>Eukaryota</taxon>
        <taxon>Fungi</taxon>
        <taxon>Dikarya</taxon>
        <taxon>Basidiomycota</taxon>
        <taxon>Agaricomycotina</taxon>
        <taxon>Agaricomycetes</taxon>
        <taxon>Polyporales</taxon>
        <taxon>Polyporaceae</taxon>
        <taxon>Lentinus</taxon>
    </lineage>
</organism>
<gene>
    <name evidence="1" type="ORF">L227DRAFT_617928</name>
</gene>
<accession>A0A5C2RKX6</accession>
<dbReference type="Proteomes" id="UP000313359">
    <property type="component" value="Unassembled WGS sequence"/>
</dbReference>
<dbReference type="OrthoDB" id="2731295at2759"/>
<dbReference type="EMBL" id="ML122375">
    <property type="protein sequence ID" value="RPD52308.1"/>
    <property type="molecule type" value="Genomic_DNA"/>
</dbReference>
<proteinExistence type="predicted"/>
<keyword evidence="2" id="KW-1185">Reference proteome</keyword>
<evidence type="ECO:0000313" key="1">
    <source>
        <dbReference type="EMBL" id="RPD52308.1"/>
    </source>
</evidence>
<protein>
    <submittedName>
        <fullName evidence="1">Uncharacterized protein</fullName>
    </submittedName>
</protein>
<sequence>MSANASSKTRFRNRQNPSCWPVSLSCFEELLESMDPFYDIQRFLQENLTAFSFEDAPDYS</sequence>
<dbReference type="AlphaFoldDB" id="A0A5C2RKX6"/>
<evidence type="ECO:0000313" key="2">
    <source>
        <dbReference type="Proteomes" id="UP000313359"/>
    </source>
</evidence>
<name>A0A5C2RKX6_9APHY</name>